<proteinExistence type="predicted"/>
<name>A0ACB9LR00_BAUVA</name>
<reference evidence="1 2" key="1">
    <citation type="journal article" date="2022" name="DNA Res.">
        <title>Chromosomal-level genome assembly of the orchid tree Bauhinia variegata (Leguminosae; Cercidoideae) supports the allotetraploid origin hypothesis of Bauhinia.</title>
        <authorList>
            <person name="Zhong Y."/>
            <person name="Chen Y."/>
            <person name="Zheng D."/>
            <person name="Pang J."/>
            <person name="Liu Y."/>
            <person name="Luo S."/>
            <person name="Meng S."/>
            <person name="Qian L."/>
            <person name="Wei D."/>
            <person name="Dai S."/>
            <person name="Zhou R."/>
        </authorList>
    </citation>
    <scope>NUCLEOTIDE SEQUENCE [LARGE SCALE GENOMIC DNA]</scope>
    <source>
        <strain evidence="1">BV-YZ2020</strain>
    </source>
</reference>
<dbReference type="Proteomes" id="UP000828941">
    <property type="component" value="Chromosome 11"/>
</dbReference>
<organism evidence="1 2">
    <name type="scientific">Bauhinia variegata</name>
    <name type="common">Purple orchid tree</name>
    <name type="synonym">Phanera variegata</name>
    <dbReference type="NCBI Taxonomy" id="167791"/>
    <lineage>
        <taxon>Eukaryota</taxon>
        <taxon>Viridiplantae</taxon>
        <taxon>Streptophyta</taxon>
        <taxon>Embryophyta</taxon>
        <taxon>Tracheophyta</taxon>
        <taxon>Spermatophyta</taxon>
        <taxon>Magnoliopsida</taxon>
        <taxon>eudicotyledons</taxon>
        <taxon>Gunneridae</taxon>
        <taxon>Pentapetalae</taxon>
        <taxon>rosids</taxon>
        <taxon>fabids</taxon>
        <taxon>Fabales</taxon>
        <taxon>Fabaceae</taxon>
        <taxon>Cercidoideae</taxon>
        <taxon>Cercideae</taxon>
        <taxon>Bauhiniinae</taxon>
        <taxon>Bauhinia</taxon>
    </lineage>
</organism>
<comment type="caution">
    <text evidence="1">The sequence shown here is derived from an EMBL/GenBank/DDBJ whole genome shotgun (WGS) entry which is preliminary data.</text>
</comment>
<keyword evidence="2" id="KW-1185">Reference proteome</keyword>
<dbReference type="EMBL" id="CM039436">
    <property type="protein sequence ID" value="KAI4313736.1"/>
    <property type="molecule type" value="Genomic_DNA"/>
</dbReference>
<protein>
    <submittedName>
        <fullName evidence="1">Uncharacterized protein</fullName>
    </submittedName>
</protein>
<accession>A0ACB9LR00</accession>
<evidence type="ECO:0000313" key="1">
    <source>
        <dbReference type="EMBL" id="KAI4313736.1"/>
    </source>
</evidence>
<evidence type="ECO:0000313" key="2">
    <source>
        <dbReference type="Proteomes" id="UP000828941"/>
    </source>
</evidence>
<gene>
    <name evidence="1" type="ORF">L6164_026692</name>
</gene>
<sequence>MASNSSIYAEFFGVSTPHITFDVLPNTDPNIPFHFIVSSAVDSQGDGNFAAGWYPVFDAVTISNYKGRHLKPGSNTESQTKFILSITSPQFKGIDGWTDKATNSIINLINQYNFDGIDICFSSIDRSVTAQNFANRVAELIRRLRQQRKIGIVSISPTPTLDVYYQSLYHNLHAQVDFVNYRFYGLPQIPVDLRTFREAIVRVKDVLYPGAKVLVGNKTNRQSNGKINDLIFFQAYAQVPGLHGIFGWAADESPREFTFERDALKALAQVQIPQPSIYF</sequence>